<evidence type="ECO:0000259" key="1">
    <source>
        <dbReference type="SMART" id="SM00897"/>
    </source>
</evidence>
<name>A0A173MHH6_9BACT</name>
<organism evidence="3 4">
    <name type="scientific">Filimonas lacunae</name>
    <dbReference type="NCBI Taxonomy" id="477680"/>
    <lineage>
        <taxon>Bacteria</taxon>
        <taxon>Pseudomonadati</taxon>
        <taxon>Bacteroidota</taxon>
        <taxon>Chitinophagia</taxon>
        <taxon>Chitinophagales</taxon>
        <taxon>Chitinophagaceae</taxon>
        <taxon>Filimonas</taxon>
    </lineage>
</organism>
<evidence type="ECO:0000313" key="3">
    <source>
        <dbReference type="EMBL" id="SIS98441.1"/>
    </source>
</evidence>
<dbReference type="InterPro" id="IPR013702">
    <property type="entry name" value="FIST_domain_N"/>
</dbReference>
<dbReference type="SMART" id="SM01204">
    <property type="entry name" value="FIST_C"/>
    <property type="match status" value="1"/>
</dbReference>
<evidence type="ECO:0000259" key="2">
    <source>
        <dbReference type="SMART" id="SM01204"/>
    </source>
</evidence>
<proteinExistence type="predicted"/>
<protein>
    <submittedName>
        <fullName evidence="3">Uncharacterized conserved protein, contains FIST_N domain</fullName>
    </submittedName>
</protein>
<dbReference type="SMART" id="SM00897">
    <property type="entry name" value="FIST"/>
    <property type="match status" value="1"/>
</dbReference>
<dbReference type="Pfam" id="PF10442">
    <property type="entry name" value="FIST_C"/>
    <property type="match status" value="1"/>
</dbReference>
<dbReference type="RefSeq" id="WP_076378264.1">
    <property type="nucleotide sequence ID" value="NZ_AP017422.1"/>
</dbReference>
<evidence type="ECO:0000313" key="4">
    <source>
        <dbReference type="Proteomes" id="UP000186917"/>
    </source>
</evidence>
<gene>
    <name evidence="3" type="ORF">SAMN05421788_102486</name>
</gene>
<dbReference type="KEGG" id="fln:FLA_2901"/>
<dbReference type="PANTHER" id="PTHR40252:SF2">
    <property type="entry name" value="BLR0328 PROTEIN"/>
    <property type="match status" value="1"/>
</dbReference>
<dbReference type="Pfam" id="PF08495">
    <property type="entry name" value="FIST"/>
    <property type="match status" value="1"/>
</dbReference>
<dbReference type="InterPro" id="IPR019494">
    <property type="entry name" value="FIST_C"/>
</dbReference>
<dbReference type="EMBL" id="FTOR01000002">
    <property type="protein sequence ID" value="SIS98441.1"/>
    <property type="molecule type" value="Genomic_DNA"/>
</dbReference>
<dbReference type="Proteomes" id="UP000186917">
    <property type="component" value="Unassembled WGS sequence"/>
</dbReference>
<feature type="domain" description="FIST" evidence="1">
    <location>
        <begin position="26"/>
        <end position="218"/>
    </location>
</feature>
<feature type="domain" description="FIST C-domain" evidence="2">
    <location>
        <begin position="219"/>
        <end position="357"/>
    </location>
</feature>
<accession>A0A173MHH6</accession>
<keyword evidence="4" id="KW-1185">Reference proteome</keyword>
<dbReference type="STRING" id="477680.SAMN05421788_102486"/>
<dbReference type="PANTHER" id="PTHR40252">
    <property type="entry name" value="BLR0328 PROTEIN"/>
    <property type="match status" value="1"/>
</dbReference>
<sequence>MKTALYCSRPDGNGLIQVREGGDDAKVALVLCFAAKSRLQKEEWYPLLRNRFPIAEIVICSTAGEICHTSVMEEGVSVAALTFNNTPVEAHTVNVADYAGSFEAGRALMHSFNQQGLQNVLVLSDGELVNGTALVKGMNVESGSVLVTGGLAGDGNRFRSTLVGLNANPAPGVIAGIGFYGESIKVGHGSKGGWETFGLEKTVTRSSVNVLYEIEGKNALEMYKHYLGPEAAALPWAALLFPLSVTVPGTQESVVRTILSIDEAAGSMTFAGDIPEGARIRLMKANFDRLTNAASGAAQQSLMRKEVVPEFALLISCVGRKLVLQSRTEEEVEAVDEVFKHQAALAGFYSYGELSPLVAGGSCQLHNQTMTITTFHEVE</sequence>
<dbReference type="AlphaFoldDB" id="A0A173MHH6"/>
<reference evidence="4" key="1">
    <citation type="submission" date="2017-01" db="EMBL/GenBank/DDBJ databases">
        <authorList>
            <person name="Varghese N."/>
            <person name="Submissions S."/>
        </authorList>
    </citation>
    <scope>NUCLEOTIDE SEQUENCE [LARGE SCALE GENOMIC DNA]</scope>
    <source>
        <strain evidence="4">DSM 21054</strain>
    </source>
</reference>
<dbReference type="OrthoDB" id="9770435at2"/>